<feature type="compositionally biased region" description="Polar residues" evidence="1">
    <location>
        <begin position="167"/>
        <end position="180"/>
    </location>
</feature>
<name>A0A8T2P4M3_9TELE</name>
<evidence type="ECO:0000256" key="1">
    <source>
        <dbReference type="SAM" id="MobiDB-lite"/>
    </source>
</evidence>
<feature type="region of interest" description="Disordered" evidence="1">
    <location>
        <begin position="27"/>
        <end position="48"/>
    </location>
</feature>
<proteinExistence type="predicted"/>
<dbReference type="EMBL" id="JAFBMS010000020">
    <property type="protein sequence ID" value="KAG9344562.1"/>
    <property type="molecule type" value="Genomic_DNA"/>
</dbReference>
<sequence>MQSCFSEGVMKVTTQLLNELRHIWAAHHKDDPSPPSSTHPPLPPKPRDIKAWPVSTGHCDKPCHAGRAANLLCSDANQETPPIVTLHLSAGPSNTAIKGLLSDSSQTQTPRACPSTRNAWHAHRREQEHNASLFYVAHGNKSSTFPADVVVQQCCCEEVTVPCRTDVQSASASSHLQQGPKSPGEDP</sequence>
<organism evidence="2 3">
    <name type="scientific">Albula glossodonta</name>
    <name type="common">roundjaw bonefish</name>
    <dbReference type="NCBI Taxonomy" id="121402"/>
    <lineage>
        <taxon>Eukaryota</taxon>
        <taxon>Metazoa</taxon>
        <taxon>Chordata</taxon>
        <taxon>Craniata</taxon>
        <taxon>Vertebrata</taxon>
        <taxon>Euteleostomi</taxon>
        <taxon>Actinopterygii</taxon>
        <taxon>Neopterygii</taxon>
        <taxon>Teleostei</taxon>
        <taxon>Albuliformes</taxon>
        <taxon>Albulidae</taxon>
        <taxon>Albula</taxon>
    </lineage>
</organism>
<feature type="region of interest" description="Disordered" evidence="1">
    <location>
        <begin position="167"/>
        <end position="187"/>
    </location>
</feature>
<evidence type="ECO:0000313" key="2">
    <source>
        <dbReference type="EMBL" id="KAG9344562.1"/>
    </source>
</evidence>
<dbReference type="Proteomes" id="UP000824540">
    <property type="component" value="Unassembled WGS sequence"/>
</dbReference>
<protein>
    <submittedName>
        <fullName evidence="2">Uncharacterized protein</fullName>
    </submittedName>
</protein>
<comment type="caution">
    <text evidence="2">The sequence shown here is derived from an EMBL/GenBank/DDBJ whole genome shotgun (WGS) entry which is preliminary data.</text>
</comment>
<accession>A0A8T2P4M3</accession>
<reference evidence="2" key="1">
    <citation type="thesis" date="2021" institute="BYU ScholarsArchive" country="Provo, UT, USA">
        <title>Applications of and Algorithms for Genome Assembly and Genomic Analyses with an Emphasis on Marine Teleosts.</title>
        <authorList>
            <person name="Pickett B.D."/>
        </authorList>
    </citation>
    <scope>NUCLEOTIDE SEQUENCE</scope>
    <source>
        <strain evidence="2">HI-2016</strain>
    </source>
</reference>
<evidence type="ECO:0000313" key="3">
    <source>
        <dbReference type="Proteomes" id="UP000824540"/>
    </source>
</evidence>
<dbReference type="AlphaFoldDB" id="A0A8T2P4M3"/>
<gene>
    <name evidence="2" type="ORF">JZ751_011233</name>
</gene>
<feature type="compositionally biased region" description="Pro residues" evidence="1">
    <location>
        <begin position="33"/>
        <end position="44"/>
    </location>
</feature>
<keyword evidence="3" id="KW-1185">Reference proteome</keyword>